<dbReference type="Pfam" id="PF01300">
    <property type="entry name" value="Sua5_yciO_yrdC"/>
    <property type="match status" value="1"/>
</dbReference>
<comment type="similarity">
    <text evidence="2 8">Belongs to the carbamoyltransferase HypF family.</text>
</comment>
<dbReference type="Gene3D" id="3.30.420.40">
    <property type="match status" value="1"/>
</dbReference>
<evidence type="ECO:0000256" key="9">
    <source>
        <dbReference type="PROSITE-ProRule" id="PRU00520"/>
    </source>
</evidence>
<dbReference type="GO" id="GO:0016743">
    <property type="term" value="F:carboxyl- or carbamoyltransferase activity"/>
    <property type="evidence" value="ECO:0007669"/>
    <property type="project" value="UniProtKB-UniRule"/>
</dbReference>
<dbReference type="PROSITE" id="PS51160">
    <property type="entry name" value="ACYLPHOSPHATASE_3"/>
    <property type="match status" value="1"/>
</dbReference>
<dbReference type="Gene3D" id="3.90.870.50">
    <property type="match status" value="1"/>
</dbReference>
<dbReference type="InterPro" id="IPR017968">
    <property type="entry name" value="Acylphosphatase_CS"/>
</dbReference>
<dbReference type="InterPro" id="IPR004421">
    <property type="entry name" value="Carbamoyltransferase_HypF"/>
</dbReference>
<proteinExistence type="inferred from homology"/>
<comment type="pathway">
    <text evidence="1">Protein modification; [NiFe] hydrogenase maturation.</text>
</comment>
<feature type="active site" evidence="9">
    <location>
        <position position="52"/>
    </location>
</feature>
<dbReference type="Pfam" id="PF00708">
    <property type="entry name" value="Acylphosphatase"/>
    <property type="match status" value="1"/>
</dbReference>
<evidence type="ECO:0000256" key="5">
    <source>
        <dbReference type="ARBA" id="ARBA00022771"/>
    </source>
</evidence>
<dbReference type="Pfam" id="PF07503">
    <property type="entry name" value="zf-HYPF"/>
    <property type="match status" value="2"/>
</dbReference>
<dbReference type="GO" id="GO:0003725">
    <property type="term" value="F:double-stranded RNA binding"/>
    <property type="evidence" value="ECO:0007669"/>
    <property type="project" value="InterPro"/>
</dbReference>
<dbReference type="InterPro" id="IPR041440">
    <property type="entry name" value="HypF_C"/>
</dbReference>
<organism evidence="12 13">
    <name type="scientific">Helicobacter ganmani</name>
    <dbReference type="NCBI Taxonomy" id="60246"/>
    <lineage>
        <taxon>Bacteria</taxon>
        <taxon>Pseudomonadati</taxon>
        <taxon>Campylobacterota</taxon>
        <taxon>Epsilonproteobacteria</taxon>
        <taxon>Campylobacterales</taxon>
        <taxon>Helicobacteraceae</taxon>
        <taxon>Helicobacter</taxon>
    </lineage>
</organism>
<dbReference type="UniPathway" id="UPA00335"/>
<keyword evidence="12" id="KW-0808">Transferase</keyword>
<dbReference type="OrthoDB" id="9808093at2"/>
<dbReference type="PANTHER" id="PTHR42959">
    <property type="entry name" value="CARBAMOYLTRANSFERASE"/>
    <property type="match status" value="1"/>
</dbReference>
<dbReference type="GO" id="GO:0003998">
    <property type="term" value="F:acylphosphatase activity"/>
    <property type="evidence" value="ECO:0007669"/>
    <property type="project" value="UniProtKB-EC"/>
</dbReference>
<reference evidence="12 13" key="1">
    <citation type="submission" date="2018-04" db="EMBL/GenBank/DDBJ databases">
        <title>Novel Campyloabacter and Helicobacter Species and Strains.</title>
        <authorList>
            <person name="Mannion A.J."/>
            <person name="Shen Z."/>
            <person name="Fox J.G."/>
        </authorList>
    </citation>
    <scope>NUCLEOTIDE SEQUENCE [LARGE SCALE GENOMIC DNA]</scope>
    <source>
        <strain evidence="12 13">MIT 99-5101</strain>
    </source>
</reference>
<evidence type="ECO:0000259" key="11">
    <source>
        <dbReference type="PROSITE" id="PS51163"/>
    </source>
</evidence>
<dbReference type="InterPro" id="IPR055128">
    <property type="entry name" value="HypF_C_2"/>
</dbReference>
<comment type="catalytic activity">
    <reaction evidence="9">
        <text>an acyl phosphate + H2O = a carboxylate + phosphate + H(+)</text>
        <dbReference type="Rhea" id="RHEA:14965"/>
        <dbReference type="ChEBI" id="CHEBI:15377"/>
        <dbReference type="ChEBI" id="CHEBI:15378"/>
        <dbReference type="ChEBI" id="CHEBI:29067"/>
        <dbReference type="ChEBI" id="CHEBI:43474"/>
        <dbReference type="ChEBI" id="CHEBI:59918"/>
        <dbReference type="EC" id="3.6.1.7"/>
    </reaction>
</comment>
<dbReference type="EMBL" id="NXLS01000005">
    <property type="protein sequence ID" value="RDU62726.1"/>
    <property type="molecule type" value="Genomic_DNA"/>
</dbReference>
<evidence type="ECO:0000313" key="12">
    <source>
        <dbReference type="EMBL" id="RDU62726.1"/>
    </source>
</evidence>
<comment type="caution">
    <text evidence="12">The sequence shown here is derived from an EMBL/GenBank/DDBJ whole genome shotgun (WGS) entry which is preliminary data.</text>
</comment>
<gene>
    <name evidence="12" type="primary">hypF</name>
    <name evidence="12" type="ORF">CQA43_05650</name>
</gene>
<name>A0A3D8ICQ7_9HELI</name>
<feature type="active site" evidence="9">
    <location>
        <position position="34"/>
    </location>
</feature>
<dbReference type="GO" id="GO:0008270">
    <property type="term" value="F:zinc ion binding"/>
    <property type="evidence" value="ECO:0007669"/>
    <property type="project" value="UniProtKB-KW"/>
</dbReference>
<dbReference type="Gene3D" id="3.30.420.360">
    <property type="match status" value="1"/>
</dbReference>
<protein>
    <recommendedName>
        <fullName evidence="8">Carbamoyltransferase</fullName>
        <ecNumber evidence="8">6.2.-.-</ecNumber>
    </recommendedName>
</protein>
<evidence type="ECO:0000313" key="13">
    <source>
        <dbReference type="Proteomes" id="UP000256650"/>
    </source>
</evidence>
<dbReference type="GeneID" id="82535772"/>
<dbReference type="InterPro" id="IPR017945">
    <property type="entry name" value="DHBP_synth_RibB-like_a/b_dom"/>
</dbReference>
<keyword evidence="13" id="KW-1185">Reference proteome</keyword>
<dbReference type="PROSITE" id="PS00150">
    <property type="entry name" value="ACYLPHOSPHATASE_1"/>
    <property type="match status" value="1"/>
</dbReference>
<keyword evidence="9" id="KW-0378">Hydrolase</keyword>
<feature type="domain" description="YrdC-like" evidence="11">
    <location>
        <begin position="239"/>
        <end position="438"/>
    </location>
</feature>
<evidence type="ECO:0000256" key="3">
    <source>
        <dbReference type="ARBA" id="ARBA00022598"/>
    </source>
</evidence>
<dbReference type="InterPro" id="IPR001792">
    <property type="entry name" value="Acylphosphatase-like_dom"/>
</dbReference>
<dbReference type="PROSITE" id="PS51163">
    <property type="entry name" value="YRDC"/>
    <property type="match status" value="1"/>
</dbReference>
<dbReference type="Pfam" id="PF17788">
    <property type="entry name" value="HypF_C"/>
    <property type="match status" value="1"/>
</dbReference>
<dbReference type="SUPFAM" id="SSF55821">
    <property type="entry name" value="YrdC/RibB"/>
    <property type="match status" value="1"/>
</dbReference>
<evidence type="ECO:0000256" key="4">
    <source>
        <dbReference type="ARBA" id="ARBA00022723"/>
    </source>
</evidence>
<evidence type="ECO:0000256" key="2">
    <source>
        <dbReference type="ARBA" id="ARBA00008097"/>
    </source>
</evidence>
<evidence type="ECO:0000256" key="7">
    <source>
        <dbReference type="ARBA" id="ARBA00048220"/>
    </source>
</evidence>
<evidence type="ECO:0000259" key="10">
    <source>
        <dbReference type="PROSITE" id="PS51160"/>
    </source>
</evidence>
<accession>A0A3D8ICQ7</accession>
<dbReference type="GO" id="GO:0051604">
    <property type="term" value="P:protein maturation"/>
    <property type="evidence" value="ECO:0007669"/>
    <property type="project" value="TreeGrafter"/>
</dbReference>
<comment type="catalytic activity">
    <reaction evidence="7">
        <text>C-terminal L-cysteinyl-[HypE protein] + carbamoyl phosphate + ATP + H2O = C-terminal S-carboxamide-L-cysteinyl-[HypE protein] + AMP + phosphate + diphosphate + H(+)</text>
        <dbReference type="Rhea" id="RHEA:55636"/>
        <dbReference type="Rhea" id="RHEA-COMP:14247"/>
        <dbReference type="Rhea" id="RHEA-COMP:14392"/>
        <dbReference type="ChEBI" id="CHEBI:15377"/>
        <dbReference type="ChEBI" id="CHEBI:15378"/>
        <dbReference type="ChEBI" id="CHEBI:30616"/>
        <dbReference type="ChEBI" id="CHEBI:33019"/>
        <dbReference type="ChEBI" id="CHEBI:43474"/>
        <dbReference type="ChEBI" id="CHEBI:58228"/>
        <dbReference type="ChEBI" id="CHEBI:76913"/>
        <dbReference type="ChEBI" id="CHEBI:139126"/>
        <dbReference type="ChEBI" id="CHEBI:456215"/>
    </reaction>
</comment>
<evidence type="ECO:0000256" key="8">
    <source>
        <dbReference type="PIRNR" id="PIRNR006256"/>
    </source>
</evidence>
<dbReference type="AlphaFoldDB" id="A0A3D8ICQ7"/>
<dbReference type="InterPro" id="IPR011125">
    <property type="entry name" value="Znf_HypF"/>
</dbReference>
<keyword evidence="5" id="KW-0863">Zinc-finger</keyword>
<keyword evidence="3" id="KW-0436">Ligase</keyword>
<dbReference type="PIRSF" id="PIRSF006256">
    <property type="entry name" value="CMPcnvr_hdrg_mat"/>
    <property type="match status" value="1"/>
</dbReference>
<sequence>MPKNKTNPSKTPPNSPLLSYEFRLQGVVQGVGFRPFVYKIATKHNLKGFVCNDTQGVFILVQGNKKDLKAFAKDLQNPPKAAKIAHFSKNPCSAHKLYQDFTIQQSQQNSLLSATIPADIALCQNCLEELFDPNNRRFGYSFISCTNCGARYSLISALPYDRKNTAMQKFQMCKECQSEYDNPNSRRFHSEINCCQVCGPKLFYTHHLKDFITAKEFLKNIPDSELYEKAKKHKLHFAHNPLEEAIKDLKKGKILAIKGIGGYALVCNALNTEAITLLRERKHRPRKPFAILCKDLKMAEHYVQLNADEKGILTSPIAPILLAETKSVESHTKSHALPLHCIAPNLKTLGIILPYAPLHYLLTHALDFPLIFTSANLSGEPIIKSFSAIIEHLGEVCDGILSYNREILNAIDDSLVQSYHLKEKNLLGNFQVMRRARGFLCDISLPLDTNHSQDFIALGAQQKATFCLHFRNKTLLSPYLGDLDNPASLSNFINTQQLFCTQYKADFKTSVLDLHPNYTQRDFVDKNTQTHFVQHHFAHLLSNIAENSIEHEVLGVIFDGTGYGIDGNIWGGEFLKWNPSKPLEFSRVAHFDNFALLGGEKAIRDIRRLGLEVLFNAFKEDYTQLNLLLLKSLKQEFGDSTLETFYHFHQSDKKILCNSVGRLFDAVSALCGVCFKVDYEGEGGMILESLATKDKTPKAYPYEIRDNLILWQFLIQAIYQDLQNAIPLPQIAFNFHYTLAKIIAAIAQDSTNIALSGGCFQNKLLTQLTLEALEGKKVYLHHQIPCNDGGISFGQAYYQCLSLRDP</sequence>
<dbReference type="InterPro" id="IPR006070">
    <property type="entry name" value="Sua5-like_dom"/>
</dbReference>
<dbReference type="PANTHER" id="PTHR42959:SF1">
    <property type="entry name" value="CARBAMOYLTRANSFERASE HYPF"/>
    <property type="match status" value="1"/>
</dbReference>
<keyword evidence="6" id="KW-0862">Zinc</keyword>
<keyword evidence="4" id="KW-0479">Metal-binding</keyword>
<dbReference type="NCBIfam" id="TIGR00143">
    <property type="entry name" value="hypF"/>
    <property type="match status" value="1"/>
</dbReference>
<dbReference type="Gene3D" id="3.30.110.120">
    <property type="match status" value="1"/>
</dbReference>
<dbReference type="GO" id="GO:0016874">
    <property type="term" value="F:ligase activity"/>
    <property type="evidence" value="ECO:0007669"/>
    <property type="project" value="UniProtKB-UniRule"/>
</dbReference>
<dbReference type="RefSeq" id="WP_115551652.1">
    <property type="nucleotide sequence ID" value="NZ_CAOPYK010000002.1"/>
</dbReference>
<evidence type="ECO:0000256" key="1">
    <source>
        <dbReference type="ARBA" id="ARBA00004711"/>
    </source>
</evidence>
<dbReference type="EC" id="6.2.-.-" evidence="8"/>
<dbReference type="Proteomes" id="UP000256650">
    <property type="component" value="Unassembled WGS sequence"/>
</dbReference>
<feature type="domain" description="Acylphosphatase-like" evidence="10">
    <location>
        <begin position="19"/>
        <end position="105"/>
    </location>
</feature>
<dbReference type="SUPFAM" id="SSF54975">
    <property type="entry name" value="Acylphosphatase/BLUF domain-like"/>
    <property type="match status" value="1"/>
</dbReference>
<dbReference type="InterPro" id="IPR036046">
    <property type="entry name" value="Acylphosphatase-like_dom_sf"/>
</dbReference>
<evidence type="ECO:0000256" key="6">
    <source>
        <dbReference type="ARBA" id="ARBA00022833"/>
    </source>
</evidence>
<dbReference type="InterPro" id="IPR051060">
    <property type="entry name" value="Carbamoyltrans_HypF-like"/>
</dbReference>
<dbReference type="Pfam" id="PF22521">
    <property type="entry name" value="HypF_C_2"/>
    <property type="match status" value="1"/>
</dbReference>